<protein>
    <submittedName>
        <fullName evidence="2">Kinase-like protein</fullName>
    </submittedName>
</protein>
<dbReference type="SUPFAM" id="SSF56112">
    <property type="entry name" value="Protein kinase-like (PK-like)"/>
    <property type="match status" value="1"/>
</dbReference>
<reference evidence="2" key="1">
    <citation type="journal article" date="2020" name="Nat. Commun.">
        <title>Large-scale genome sequencing of mycorrhizal fungi provides insights into the early evolution of symbiotic traits.</title>
        <authorList>
            <person name="Miyauchi S."/>
            <person name="Kiss E."/>
            <person name="Kuo A."/>
            <person name="Drula E."/>
            <person name="Kohler A."/>
            <person name="Sanchez-Garcia M."/>
            <person name="Morin E."/>
            <person name="Andreopoulos B."/>
            <person name="Barry K.W."/>
            <person name="Bonito G."/>
            <person name="Buee M."/>
            <person name="Carver A."/>
            <person name="Chen C."/>
            <person name="Cichocki N."/>
            <person name="Clum A."/>
            <person name="Culley D."/>
            <person name="Crous P.W."/>
            <person name="Fauchery L."/>
            <person name="Girlanda M."/>
            <person name="Hayes R.D."/>
            <person name="Keri Z."/>
            <person name="LaButti K."/>
            <person name="Lipzen A."/>
            <person name="Lombard V."/>
            <person name="Magnuson J."/>
            <person name="Maillard F."/>
            <person name="Murat C."/>
            <person name="Nolan M."/>
            <person name="Ohm R.A."/>
            <person name="Pangilinan J."/>
            <person name="Pereira M.F."/>
            <person name="Perotto S."/>
            <person name="Peter M."/>
            <person name="Pfister S."/>
            <person name="Riley R."/>
            <person name="Sitrit Y."/>
            <person name="Stielow J.B."/>
            <person name="Szollosi G."/>
            <person name="Zifcakova L."/>
            <person name="Stursova M."/>
            <person name="Spatafora J.W."/>
            <person name="Tedersoo L."/>
            <person name="Vaario L.M."/>
            <person name="Yamada A."/>
            <person name="Yan M."/>
            <person name="Wang P."/>
            <person name="Xu J."/>
            <person name="Bruns T."/>
            <person name="Baldrian P."/>
            <person name="Vilgalys R."/>
            <person name="Dunand C."/>
            <person name="Henrissat B."/>
            <person name="Grigoriev I.V."/>
            <person name="Hibbett D."/>
            <person name="Nagy L.G."/>
            <person name="Martin F.M."/>
        </authorList>
    </citation>
    <scope>NUCLEOTIDE SEQUENCE</scope>
    <source>
        <strain evidence="2">UH-Tt-Lm1</strain>
    </source>
</reference>
<dbReference type="EMBL" id="WIUZ02000001">
    <property type="protein sequence ID" value="KAF9793248.1"/>
    <property type="molecule type" value="Genomic_DNA"/>
</dbReference>
<dbReference type="PANTHER" id="PTHR21310">
    <property type="entry name" value="AMINOGLYCOSIDE PHOSPHOTRANSFERASE-RELATED-RELATED"/>
    <property type="match status" value="1"/>
</dbReference>
<reference evidence="2" key="2">
    <citation type="submission" date="2020-11" db="EMBL/GenBank/DDBJ databases">
        <authorList>
            <consortium name="DOE Joint Genome Institute"/>
            <person name="Kuo A."/>
            <person name="Miyauchi S."/>
            <person name="Kiss E."/>
            <person name="Drula E."/>
            <person name="Kohler A."/>
            <person name="Sanchez-Garcia M."/>
            <person name="Andreopoulos B."/>
            <person name="Barry K.W."/>
            <person name="Bonito G."/>
            <person name="Buee M."/>
            <person name="Carver A."/>
            <person name="Chen C."/>
            <person name="Cichocki N."/>
            <person name="Clum A."/>
            <person name="Culley D."/>
            <person name="Crous P.W."/>
            <person name="Fauchery L."/>
            <person name="Girlanda M."/>
            <person name="Hayes R."/>
            <person name="Keri Z."/>
            <person name="Labutti K."/>
            <person name="Lipzen A."/>
            <person name="Lombard V."/>
            <person name="Magnuson J."/>
            <person name="Maillard F."/>
            <person name="Morin E."/>
            <person name="Murat C."/>
            <person name="Nolan M."/>
            <person name="Ohm R."/>
            <person name="Pangilinan J."/>
            <person name="Pereira M."/>
            <person name="Perotto S."/>
            <person name="Peter M."/>
            <person name="Riley R."/>
            <person name="Sitrit Y."/>
            <person name="Stielow B."/>
            <person name="Szollosi G."/>
            <person name="Zifcakova L."/>
            <person name="Stursova M."/>
            <person name="Spatafora J.W."/>
            <person name="Tedersoo L."/>
            <person name="Vaario L.-M."/>
            <person name="Yamada A."/>
            <person name="Yan M."/>
            <person name="Wang P."/>
            <person name="Xu J."/>
            <person name="Bruns T."/>
            <person name="Baldrian P."/>
            <person name="Vilgalys R."/>
            <person name="Henrissat B."/>
            <person name="Grigoriev I.V."/>
            <person name="Hibbett D."/>
            <person name="Nagy L.G."/>
            <person name="Martin F.M."/>
        </authorList>
    </citation>
    <scope>NUCLEOTIDE SEQUENCE</scope>
    <source>
        <strain evidence="2">UH-Tt-Lm1</strain>
    </source>
</reference>
<dbReference type="Proteomes" id="UP000736335">
    <property type="component" value="Unassembled WGS sequence"/>
</dbReference>
<dbReference type="Pfam" id="PF01636">
    <property type="entry name" value="APH"/>
    <property type="match status" value="1"/>
</dbReference>
<keyword evidence="2" id="KW-0418">Kinase</keyword>
<dbReference type="CDD" id="cd05120">
    <property type="entry name" value="APH_ChoK_like"/>
    <property type="match status" value="1"/>
</dbReference>
<proteinExistence type="predicted"/>
<evidence type="ECO:0000313" key="2">
    <source>
        <dbReference type="EMBL" id="KAF9793248.1"/>
    </source>
</evidence>
<accession>A0A9P6LDY1</accession>
<organism evidence="2 3">
    <name type="scientific">Thelephora terrestris</name>
    <dbReference type="NCBI Taxonomy" id="56493"/>
    <lineage>
        <taxon>Eukaryota</taxon>
        <taxon>Fungi</taxon>
        <taxon>Dikarya</taxon>
        <taxon>Basidiomycota</taxon>
        <taxon>Agaricomycotina</taxon>
        <taxon>Agaricomycetes</taxon>
        <taxon>Thelephorales</taxon>
        <taxon>Thelephoraceae</taxon>
        <taxon>Thelephora</taxon>
    </lineage>
</organism>
<feature type="domain" description="Aminoglycoside phosphotransferase" evidence="1">
    <location>
        <begin position="167"/>
        <end position="349"/>
    </location>
</feature>
<keyword evidence="2" id="KW-0808">Transferase</keyword>
<comment type="caution">
    <text evidence="2">The sequence shown here is derived from an EMBL/GenBank/DDBJ whole genome shotgun (WGS) entry which is preliminary data.</text>
</comment>
<name>A0A9P6LDY1_9AGAM</name>
<evidence type="ECO:0000313" key="3">
    <source>
        <dbReference type="Proteomes" id="UP000736335"/>
    </source>
</evidence>
<dbReference type="InterPro" id="IPR011009">
    <property type="entry name" value="Kinase-like_dom_sf"/>
</dbReference>
<keyword evidence="3" id="KW-1185">Reference proteome</keyword>
<gene>
    <name evidence="2" type="ORF">BJ322DRAFT_1117286</name>
</gene>
<dbReference type="InterPro" id="IPR051678">
    <property type="entry name" value="AGP_Transferase"/>
</dbReference>
<dbReference type="GO" id="GO:0016301">
    <property type="term" value="F:kinase activity"/>
    <property type="evidence" value="ECO:0007669"/>
    <property type="project" value="UniProtKB-KW"/>
</dbReference>
<dbReference type="InterPro" id="IPR002575">
    <property type="entry name" value="Aminoglycoside_PTrfase"/>
</dbReference>
<sequence length="387" mass="43318">MPQPTSISNAGEIVEQGYRQANDSVIRTLTRALKRNPGVDLGDALQTALIRYPLLRRQAEERPQKRQRKALLKETPEDDETNIALGPRQKLVHLPPASSSLPYKILEPLSPEICALFGLTSHFNQSNLTQIVLERVAVGKKIWELAGRAVFDLGEGVVVKAGDDLHPDEASSMRFLENHAPTLPAPRCMGFLTIGRRSLLFMTKIPGDTLQNRWSTLSAQAKLGIQQSLSEAISVLRNIEKPEGQPFGSLSGRCTDTRISDRYTDSPVHDEATFNQFLLTSSRSRVSNGYKGWIASMLRTNHRIVFTHGDFHPRNIMVVDSQDGGISLSGIIDWEASGFYPEYWEHLKAVNTRDTRDENDWWSHLPPAIVGYDQEIAVDCLLERSLV</sequence>
<dbReference type="PANTHER" id="PTHR21310:SF58">
    <property type="entry name" value="AMINOGLYCOSIDE PHOSPHOTRANSFERASE DOMAIN-CONTAINING PROTEIN"/>
    <property type="match status" value="1"/>
</dbReference>
<evidence type="ECO:0000259" key="1">
    <source>
        <dbReference type="Pfam" id="PF01636"/>
    </source>
</evidence>
<dbReference type="OrthoDB" id="5404599at2759"/>
<dbReference type="AlphaFoldDB" id="A0A9P6LDY1"/>
<dbReference type="Gene3D" id="3.90.1200.10">
    <property type="match status" value="1"/>
</dbReference>